<dbReference type="OrthoDB" id="9789406at2"/>
<evidence type="ECO:0000313" key="7">
    <source>
        <dbReference type="Proteomes" id="UP000234789"/>
    </source>
</evidence>
<dbReference type="PRINTS" id="PR01011">
    <property type="entry name" value="GLUTPROXDASE"/>
</dbReference>
<dbReference type="InterPro" id="IPR029759">
    <property type="entry name" value="GPX_AS"/>
</dbReference>
<dbReference type="EMBL" id="NFEZ01000004">
    <property type="protein sequence ID" value="PLT46424.1"/>
    <property type="molecule type" value="Genomic_DNA"/>
</dbReference>
<dbReference type="SUPFAM" id="SSF52833">
    <property type="entry name" value="Thioredoxin-like"/>
    <property type="match status" value="1"/>
</dbReference>
<dbReference type="PROSITE" id="PS00763">
    <property type="entry name" value="GLUTATHIONE_PEROXID_2"/>
    <property type="match status" value="1"/>
</dbReference>
<dbReference type="AlphaFoldDB" id="A0A2N5N7V1"/>
<dbReference type="FunFam" id="3.40.30.10:FF:000010">
    <property type="entry name" value="Glutathione peroxidase"/>
    <property type="match status" value="1"/>
</dbReference>
<dbReference type="GO" id="GO:0004601">
    <property type="term" value="F:peroxidase activity"/>
    <property type="evidence" value="ECO:0007669"/>
    <property type="project" value="UniProtKB-KW"/>
</dbReference>
<dbReference type="InterPro" id="IPR000889">
    <property type="entry name" value="Glutathione_peroxidase"/>
</dbReference>
<dbReference type="PROSITE" id="PS51355">
    <property type="entry name" value="GLUTATHIONE_PEROXID_3"/>
    <property type="match status" value="1"/>
</dbReference>
<dbReference type="GO" id="GO:0034599">
    <property type="term" value="P:cellular response to oxidative stress"/>
    <property type="evidence" value="ECO:0007669"/>
    <property type="project" value="TreeGrafter"/>
</dbReference>
<keyword evidence="2 5" id="KW-0575">Peroxidase</keyword>
<keyword evidence="7" id="KW-1185">Reference proteome</keyword>
<dbReference type="Proteomes" id="UP000234789">
    <property type="component" value="Unassembled WGS sequence"/>
</dbReference>
<dbReference type="PANTHER" id="PTHR11592">
    <property type="entry name" value="GLUTATHIONE PEROXIDASE"/>
    <property type="match status" value="1"/>
</dbReference>
<dbReference type="InterPro" id="IPR029760">
    <property type="entry name" value="GPX_CS"/>
</dbReference>
<evidence type="ECO:0000256" key="3">
    <source>
        <dbReference type="ARBA" id="ARBA00023002"/>
    </source>
</evidence>
<sequence>MLIYEIPVEKSGGEQTTLEPYRGKVMLIVNTATKCGLAPQFDGLEKLHQTYKDEGLAVLGFPCGQFANQEPGGDDQIQEACRINFGVTFPLYAKVDVNGDGASPLFQYLTSEAKGFLGTKAIKWNFTKFLVDRDGRVVQRFAPTDKPEKIESHIRRLLGAGAPA</sequence>
<dbReference type="RefSeq" id="WP_028596972.1">
    <property type="nucleotide sequence ID" value="NZ_BIMM01000035.1"/>
</dbReference>
<dbReference type="Gene3D" id="3.40.30.10">
    <property type="entry name" value="Glutaredoxin"/>
    <property type="match status" value="1"/>
</dbReference>
<keyword evidence="3 5" id="KW-0560">Oxidoreductase</keyword>
<dbReference type="CDD" id="cd00340">
    <property type="entry name" value="GSH_Peroxidase"/>
    <property type="match status" value="1"/>
</dbReference>
<evidence type="ECO:0000256" key="4">
    <source>
        <dbReference type="PIRSR" id="PIRSR000303-1"/>
    </source>
</evidence>
<comment type="caution">
    <text evidence="6">The sequence shown here is derived from an EMBL/GenBank/DDBJ whole genome shotgun (WGS) entry which is preliminary data.</text>
</comment>
<proteinExistence type="inferred from homology"/>
<accession>A0A2N5N7V1</accession>
<evidence type="ECO:0000256" key="5">
    <source>
        <dbReference type="RuleBase" id="RU000499"/>
    </source>
</evidence>
<dbReference type="PIRSF" id="PIRSF000303">
    <property type="entry name" value="Glutathion_perox"/>
    <property type="match status" value="1"/>
</dbReference>
<gene>
    <name evidence="6" type="ORF">B8V81_4855</name>
</gene>
<dbReference type="PANTHER" id="PTHR11592:SF78">
    <property type="entry name" value="GLUTATHIONE PEROXIDASE"/>
    <property type="match status" value="1"/>
</dbReference>
<dbReference type="PROSITE" id="PS00460">
    <property type="entry name" value="GLUTATHIONE_PEROXID_1"/>
    <property type="match status" value="1"/>
</dbReference>
<comment type="similarity">
    <text evidence="1 5">Belongs to the glutathione peroxidase family.</text>
</comment>
<evidence type="ECO:0000313" key="6">
    <source>
        <dbReference type="EMBL" id="PLT46424.1"/>
    </source>
</evidence>
<evidence type="ECO:0000256" key="1">
    <source>
        <dbReference type="ARBA" id="ARBA00006926"/>
    </source>
</evidence>
<protein>
    <recommendedName>
        <fullName evidence="5">Glutathione peroxidase</fullName>
    </recommendedName>
</protein>
<reference evidence="6 7" key="1">
    <citation type="submission" date="2017-05" db="EMBL/GenBank/DDBJ databases">
        <title>Functional genome analysis of Paenibacillus pasadenensis strain R16: insights on endophytic life style and antifungal activity.</title>
        <authorList>
            <person name="Passera A."/>
            <person name="Marcolungo L."/>
            <person name="Casati P."/>
            <person name="Brasca M."/>
            <person name="Quaglino F."/>
            <person name="Delledonne M."/>
        </authorList>
    </citation>
    <scope>NUCLEOTIDE SEQUENCE [LARGE SCALE GENOMIC DNA]</scope>
    <source>
        <strain evidence="6 7">R16</strain>
    </source>
</reference>
<dbReference type="Pfam" id="PF00255">
    <property type="entry name" value="GSHPx"/>
    <property type="match status" value="1"/>
</dbReference>
<dbReference type="InterPro" id="IPR036249">
    <property type="entry name" value="Thioredoxin-like_sf"/>
</dbReference>
<feature type="active site" evidence="4">
    <location>
        <position position="35"/>
    </location>
</feature>
<evidence type="ECO:0000256" key="2">
    <source>
        <dbReference type="ARBA" id="ARBA00022559"/>
    </source>
</evidence>
<name>A0A2N5N7V1_9BACL</name>
<organism evidence="6 7">
    <name type="scientific">Paenibacillus pasadenensis</name>
    <dbReference type="NCBI Taxonomy" id="217090"/>
    <lineage>
        <taxon>Bacteria</taxon>
        <taxon>Bacillati</taxon>
        <taxon>Bacillota</taxon>
        <taxon>Bacilli</taxon>
        <taxon>Bacillales</taxon>
        <taxon>Paenibacillaceae</taxon>
        <taxon>Paenibacillus</taxon>
    </lineage>
</organism>